<dbReference type="InterPro" id="IPR001926">
    <property type="entry name" value="TrpB-like_PALP"/>
</dbReference>
<evidence type="ECO:0000256" key="3">
    <source>
        <dbReference type="ARBA" id="ARBA00007103"/>
    </source>
</evidence>
<feature type="binding site" evidence="10">
    <location>
        <begin position="180"/>
        <end position="184"/>
    </location>
    <ligand>
        <name>pyridoxal 5'-phosphate</name>
        <dbReference type="ChEBI" id="CHEBI:597326"/>
    </ligand>
</feature>
<comment type="pathway">
    <text evidence="2">Amino-acid biosynthesis; L-cysteine biosynthesis; L-cysteine from L-serine: step 2/2.</text>
</comment>
<dbReference type="PROSITE" id="PS00901">
    <property type="entry name" value="CYS_SYNTHASE"/>
    <property type="match status" value="1"/>
</dbReference>
<dbReference type="GO" id="GO:0004124">
    <property type="term" value="F:cysteine synthase activity"/>
    <property type="evidence" value="ECO:0007669"/>
    <property type="project" value="UniProtKB-UniRule"/>
</dbReference>
<feature type="domain" description="Tryptophan synthase beta chain-like PALP" evidence="13">
    <location>
        <begin position="7"/>
        <end position="296"/>
    </location>
</feature>
<feature type="modified residue" description="N6-(pyridoxal phosphate)lysine" evidence="11">
    <location>
        <position position="46"/>
    </location>
</feature>
<dbReference type="EMBL" id="JAEQMG010000071">
    <property type="protein sequence ID" value="MBK6088633.1"/>
    <property type="molecule type" value="Genomic_DNA"/>
</dbReference>
<comment type="caution">
    <text evidence="14">The sequence shown here is derived from an EMBL/GenBank/DDBJ whole genome shotgun (WGS) entry which is preliminary data.</text>
</comment>
<organism evidence="14 15">
    <name type="scientific">Ruminococcus difficilis</name>
    <dbReference type="NCBI Taxonomy" id="2763069"/>
    <lineage>
        <taxon>Bacteria</taxon>
        <taxon>Bacillati</taxon>
        <taxon>Bacillota</taxon>
        <taxon>Clostridia</taxon>
        <taxon>Eubacteriales</taxon>
        <taxon>Oscillospiraceae</taxon>
        <taxon>Ruminococcus</taxon>
    </lineage>
</organism>
<evidence type="ECO:0000256" key="12">
    <source>
        <dbReference type="RuleBase" id="RU003985"/>
    </source>
</evidence>
<dbReference type="NCBIfam" id="TIGR01136">
    <property type="entry name" value="cysKM"/>
    <property type="match status" value="1"/>
</dbReference>
<dbReference type="Proteomes" id="UP000633365">
    <property type="component" value="Unassembled WGS sequence"/>
</dbReference>
<evidence type="ECO:0000256" key="6">
    <source>
        <dbReference type="ARBA" id="ARBA00022679"/>
    </source>
</evidence>
<keyword evidence="7 10" id="KW-0663">Pyridoxal phosphate</keyword>
<dbReference type="NCBIfam" id="TIGR01139">
    <property type="entry name" value="cysK"/>
    <property type="match status" value="1"/>
</dbReference>
<evidence type="ECO:0000256" key="11">
    <source>
        <dbReference type="PIRSR" id="PIRSR605856-51"/>
    </source>
</evidence>
<dbReference type="PANTHER" id="PTHR10314">
    <property type="entry name" value="CYSTATHIONINE BETA-SYNTHASE"/>
    <property type="match status" value="1"/>
</dbReference>
<keyword evidence="6 12" id="KW-0808">Transferase</keyword>
<dbReference type="InterPro" id="IPR050214">
    <property type="entry name" value="Cys_Synth/Cystath_Beta-Synth"/>
</dbReference>
<sequence>MKVYQHITDLIGGTPLLRLTNYLDNNGIGAEIYAKLEYFNPAGSVKDRIARAMIDEAEATGALKKGAVIIEPTSGNTGIGLAAVAASRGYRVILTMPETMSVERRNLLKAYGAEIVLTEGAKGMKGAIEKANQLASEIEGSFIPGQFINPANPQAHIRTTGPEIWEDTDGKVDIFVAGVGTGGTLTGVGTYLKSKNPDVKVVAVEPAGSPVLSKGTAGPHKIQGIGAGFVPDTLNTEIYDEIITVENEDAFAAGRTLARGEGLLVGISSGAAVWAAAQLAKRPENKGKVIVALLPDTGERYLSTAMFAE</sequence>
<dbReference type="RefSeq" id="WP_186834214.1">
    <property type="nucleotide sequence ID" value="NZ_JAEQMG010000071.1"/>
</dbReference>
<protein>
    <recommendedName>
        <fullName evidence="4 12">Cysteine synthase</fullName>
        <ecNumber evidence="4 12">2.5.1.47</ecNumber>
    </recommendedName>
</protein>
<keyword evidence="15" id="KW-1185">Reference proteome</keyword>
<comment type="catalytic activity">
    <reaction evidence="9 12">
        <text>O-acetyl-L-serine + hydrogen sulfide = L-cysteine + acetate</text>
        <dbReference type="Rhea" id="RHEA:14829"/>
        <dbReference type="ChEBI" id="CHEBI:29919"/>
        <dbReference type="ChEBI" id="CHEBI:30089"/>
        <dbReference type="ChEBI" id="CHEBI:35235"/>
        <dbReference type="ChEBI" id="CHEBI:58340"/>
        <dbReference type="EC" id="2.5.1.47"/>
    </reaction>
</comment>
<feature type="binding site" evidence="10">
    <location>
        <position position="76"/>
    </location>
    <ligand>
        <name>pyridoxal 5'-phosphate</name>
        <dbReference type="ChEBI" id="CHEBI:597326"/>
    </ligand>
</feature>
<feature type="binding site" evidence="10">
    <location>
        <position position="268"/>
    </location>
    <ligand>
        <name>pyridoxal 5'-phosphate</name>
        <dbReference type="ChEBI" id="CHEBI:597326"/>
    </ligand>
</feature>
<dbReference type="GO" id="GO:0006535">
    <property type="term" value="P:cysteine biosynthetic process from serine"/>
    <property type="evidence" value="ECO:0007669"/>
    <property type="project" value="UniProtKB-UniRule"/>
</dbReference>
<evidence type="ECO:0000256" key="9">
    <source>
        <dbReference type="ARBA" id="ARBA00047931"/>
    </source>
</evidence>
<evidence type="ECO:0000256" key="2">
    <source>
        <dbReference type="ARBA" id="ARBA00004962"/>
    </source>
</evidence>
<evidence type="ECO:0000259" key="13">
    <source>
        <dbReference type="Pfam" id="PF00291"/>
    </source>
</evidence>
<evidence type="ECO:0000313" key="15">
    <source>
        <dbReference type="Proteomes" id="UP000633365"/>
    </source>
</evidence>
<dbReference type="FunFam" id="3.40.50.1100:FF:000067">
    <property type="entry name" value="Cysteine synthase"/>
    <property type="match status" value="1"/>
</dbReference>
<evidence type="ECO:0000256" key="4">
    <source>
        <dbReference type="ARBA" id="ARBA00012681"/>
    </source>
</evidence>
<dbReference type="InterPro" id="IPR036052">
    <property type="entry name" value="TrpB-like_PALP_sf"/>
</dbReference>
<gene>
    <name evidence="14" type="primary">cysK</name>
    <name evidence="14" type="ORF">JKK62_08205</name>
</gene>
<evidence type="ECO:0000256" key="7">
    <source>
        <dbReference type="ARBA" id="ARBA00022898"/>
    </source>
</evidence>
<reference evidence="14" key="1">
    <citation type="submission" date="2021-01" db="EMBL/GenBank/DDBJ databases">
        <title>Genome public.</title>
        <authorList>
            <person name="Liu C."/>
            <person name="Sun Q."/>
        </authorList>
    </citation>
    <scope>NUCLEOTIDE SEQUENCE</scope>
    <source>
        <strain evidence="14">M6</strain>
    </source>
</reference>
<dbReference type="EC" id="2.5.1.47" evidence="4 12"/>
<evidence type="ECO:0000256" key="8">
    <source>
        <dbReference type="ARBA" id="ARBA00023192"/>
    </source>
</evidence>
<dbReference type="InterPro" id="IPR005859">
    <property type="entry name" value="CysK"/>
</dbReference>
<keyword evidence="8 12" id="KW-0198">Cysteine biosynthesis</keyword>
<dbReference type="Pfam" id="PF00291">
    <property type="entry name" value="PALP"/>
    <property type="match status" value="1"/>
</dbReference>
<evidence type="ECO:0000256" key="1">
    <source>
        <dbReference type="ARBA" id="ARBA00001933"/>
    </source>
</evidence>
<comment type="cofactor">
    <cofactor evidence="1 10 12">
        <name>pyridoxal 5'-phosphate</name>
        <dbReference type="ChEBI" id="CHEBI:597326"/>
    </cofactor>
</comment>
<keyword evidence="5 12" id="KW-0028">Amino-acid biosynthesis</keyword>
<dbReference type="InterPro" id="IPR001216">
    <property type="entry name" value="P-phosphate_BS"/>
</dbReference>
<evidence type="ECO:0000313" key="14">
    <source>
        <dbReference type="EMBL" id="MBK6088633.1"/>
    </source>
</evidence>
<dbReference type="InterPro" id="IPR005856">
    <property type="entry name" value="Cys_synth"/>
</dbReference>
<dbReference type="GO" id="GO:0005737">
    <property type="term" value="C:cytoplasm"/>
    <property type="evidence" value="ECO:0007669"/>
    <property type="project" value="UniProtKB-ARBA"/>
</dbReference>
<dbReference type="SUPFAM" id="SSF53686">
    <property type="entry name" value="Tryptophan synthase beta subunit-like PLP-dependent enzymes"/>
    <property type="match status" value="1"/>
</dbReference>
<dbReference type="CDD" id="cd01561">
    <property type="entry name" value="CBS_like"/>
    <property type="match status" value="1"/>
</dbReference>
<dbReference type="AlphaFoldDB" id="A0A934U0Z3"/>
<evidence type="ECO:0000256" key="5">
    <source>
        <dbReference type="ARBA" id="ARBA00022605"/>
    </source>
</evidence>
<proteinExistence type="inferred from homology"/>
<dbReference type="Gene3D" id="3.40.50.1100">
    <property type="match status" value="2"/>
</dbReference>
<comment type="similarity">
    <text evidence="3 12">Belongs to the cysteine synthase/cystathionine beta-synthase family.</text>
</comment>
<evidence type="ECO:0000256" key="10">
    <source>
        <dbReference type="PIRSR" id="PIRSR605856-50"/>
    </source>
</evidence>
<name>A0A934U0Z3_9FIRM</name>
<accession>A0A934U0Z3</accession>